<evidence type="ECO:0000256" key="8">
    <source>
        <dbReference type="ARBA" id="ARBA00031256"/>
    </source>
</evidence>
<dbReference type="PANTHER" id="PTHR35784:SF1">
    <property type="entry name" value="MEDIATOR OF RNA POLYMERASE II TRANSCRIPTION SUBUNIT 5"/>
    <property type="match status" value="1"/>
</dbReference>
<dbReference type="STRING" id="1331196.A0A1B9IFY4"/>
<dbReference type="GO" id="GO:0006357">
    <property type="term" value="P:regulation of transcription by RNA polymerase II"/>
    <property type="evidence" value="ECO:0007669"/>
    <property type="project" value="InterPro"/>
</dbReference>
<accession>A0A1B9IFY4</accession>
<evidence type="ECO:0000256" key="2">
    <source>
        <dbReference type="ARBA" id="ARBA00008782"/>
    </source>
</evidence>
<evidence type="ECO:0000256" key="7">
    <source>
        <dbReference type="ARBA" id="ARBA00023242"/>
    </source>
</evidence>
<keyword evidence="12" id="KW-1185">Reference proteome</keyword>
<sequence length="959" mass="105557">MAHEDLSLPELIGRAYARALPPKKFTKLIRSRFLETSETQNVDDSISAAILPYLVPSPPSLILSYLSHLLSNTTLITSRTMFIHLLFYIHNHDLPSISSIISITNILSTHPTGLDRPIPSLLSPFTSELRIQPDVGPSTSTSVVQDQNQISTLSLLLPLLRISSTNSPNSISSLVGYLSKFISVLSAFPSPTLDVGLEAGQLLPSLPEEIGTHLRGLLSGLMTDLDNQDLMVQANQQHQQPNQDIQMGDDDTQNASTSQDSRKGESKLPLRQTIIFLLEYIKRMSIKRSGSSTITTVDDSKERYRALVRVGKQITNDAEELLRVLLEVTIQDLVGSNVDILQCAEHCRIVVEDVSNLLKWWKDNRIDEFDFPDDPSNVLSTLFQSLSPSMQTFSEPLSQRYSNLVQQAENEDDGSTFTPLEGWHLLSLQETLLSKFAQVGIINHEQGSAIAPGVNIYTFSPGESLTNRLSSESHPHLPSLVHTIQYSFGASSTFSKEVTQIIESCPVTPPPENIFNYIASQPGLLACLTTQISPLALLDLMQERLLDLGVDEQSRNDDPQGSLTRFGEGVALVEAFVAHHQLPLPPLLEDVRCAISFSHLDEESKECMDGWVKAIFGSDGIEDAILLATPPQKLYKLSPTLIQQAVAAVTASQIDLDTLHSGLSYFSQPLLSWCLGGVVAWLCKEIKRQGLLSAIHLVVLQDLILGHSCPEALIRVNSKGLNELLSPNSGLTPVFESSNFDLVGIRAKLDSLGLNASLPTPEIDLKGALNLVSQLDLAPAGWEKTLLDSLDAEVAMRGREGCLDIVLEQVEINQNGDLAGFVPLLLALSTSSTGGYTLLESLFGHPKKLLSPQTDDSLKRSLSYASALNSNSGQFVFESLVYELEYLVSLPVKMDDELSQSQEEKIRKKRKTNQDGGVMNKLNVGQREKLESLIRGLRDDELLRGRFKNGMIERLDRIL</sequence>
<dbReference type="Proteomes" id="UP000092583">
    <property type="component" value="Unassembled WGS sequence"/>
</dbReference>
<comment type="subunit">
    <text evidence="9">Component of the Mediator complex.</text>
</comment>
<name>A0A1B9IFY4_9TREE</name>
<dbReference type="EMBL" id="KI669470">
    <property type="protein sequence ID" value="OCF54463.1"/>
    <property type="molecule type" value="Genomic_DNA"/>
</dbReference>
<evidence type="ECO:0000256" key="5">
    <source>
        <dbReference type="ARBA" id="ARBA00023159"/>
    </source>
</evidence>
<evidence type="ECO:0000256" key="6">
    <source>
        <dbReference type="ARBA" id="ARBA00023163"/>
    </source>
</evidence>
<evidence type="ECO:0000313" key="12">
    <source>
        <dbReference type="Proteomes" id="UP000092583"/>
    </source>
</evidence>
<evidence type="ECO:0000256" key="4">
    <source>
        <dbReference type="ARBA" id="ARBA00023015"/>
    </source>
</evidence>
<evidence type="ECO:0000256" key="1">
    <source>
        <dbReference type="ARBA" id="ARBA00004123"/>
    </source>
</evidence>
<reference evidence="11 12" key="1">
    <citation type="submission" date="2013-07" db="EMBL/GenBank/DDBJ databases">
        <title>The Genome Sequence of Kwoniella mangroviensis CBS10435.</title>
        <authorList>
            <consortium name="The Broad Institute Genome Sequencing Platform"/>
            <person name="Cuomo C."/>
            <person name="Litvintseva A."/>
            <person name="Chen Y."/>
            <person name="Heitman J."/>
            <person name="Sun S."/>
            <person name="Springer D."/>
            <person name="Dromer F."/>
            <person name="Young S.K."/>
            <person name="Zeng Q."/>
            <person name="Gargeya S."/>
            <person name="Fitzgerald M."/>
            <person name="Abouelleil A."/>
            <person name="Alvarado L."/>
            <person name="Berlin A.M."/>
            <person name="Chapman S.B."/>
            <person name="Dewar J."/>
            <person name="Goldberg J."/>
            <person name="Griggs A."/>
            <person name="Gujja S."/>
            <person name="Hansen M."/>
            <person name="Howarth C."/>
            <person name="Imamovic A."/>
            <person name="Larimer J."/>
            <person name="McCowan C."/>
            <person name="Murphy C."/>
            <person name="Pearson M."/>
            <person name="Priest M."/>
            <person name="Roberts A."/>
            <person name="Saif S."/>
            <person name="Shea T."/>
            <person name="Sykes S."/>
            <person name="Wortman J."/>
            <person name="Nusbaum C."/>
            <person name="Birren B."/>
        </authorList>
    </citation>
    <scope>NUCLEOTIDE SEQUENCE [LARGE SCALE GENOMIC DNA]</scope>
    <source>
        <strain evidence="11 12">CBS 10435</strain>
    </source>
</reference>
<evidence type="ECO:0000256" key="10">
    <source>
        <dbReference type="SAM" id="MobiDB-lite"/>
    </source>
</evidence>
<gene>
    <name evidence="9" type="primary">MED5</name>
    <name evidence="11" type="ORF">L486_08011</name>
</gene>
<dbReference type="GO" id="GO:0003712">
    <property type="term" value="F:transcription coregulator activity"/>
    <property type="evidence" value="ECO:0007669"/>
    <property type="project" value="InterPro"/>
</dbReference>
<evidence type="ECO:0000313" key="11">
    <source>
        <dbReference type="EMBL" id="OCF54463.1"/>
    </source>
</evidence>
<dbReference type="AlphaFoldDB" id="A0A1B9IFY4"/>
<proteinExistence type="inferred from homology"/>
<dbReference type="InterPro" id="IPR014801">
    <property type="entry name" value="Mediator_Med5_fun"/>
</dbReference>
<reference evidence="12" key="2">
    <citation type="submission" date="2013-12" db="EMBL/GenBank/DDBJ databases">
        <title>Evolution of pathogenesis and genome organization in the Tremellales.</title>
        <authorList>
            <person name="Cuomo C."/>
            <person name="Litvintseva A."/>
            <person name="Heitman J."/>
            <person name="Chen Y."/>
            <person name="Sun S."/>
            <person name="Springer D."/>
            <person name="Dromer F."/>
            <person name="Young S."/>
            <person name="Zeng Q."/>
            <person name="Chapman S."/>
            <person name="Gujja S."/>
            <person name="Saif S."/>
            <person name="Birren B."/>
        </authorList>
    </citation>
    <scope>NUCLEOTIDE SEQUENCE [LARGE SCALE GENOMIC DNA]</scope>
    <source>
        <strain evidence="12">CBS 10435</strain>
    </source>
</reference>
<comment type="function">
    <text evidence="9">Component of the Mediator complex, a coactivator involved in the regulated transcription of nearly all RNA polymerase II-dependent genes. Mediator functions as a bridge to convey information from gene-specific regulatory proteins to the basal RNA polymerase II transcription machinery. Mediator is recruited to promoters by direct interactions with regulatory proteins and serves as a scaffold for the assembly of a functional preinitiation complex with RNA polymerase II and the general transcription factors.</text>
</comment>
<protein>
    <recommendedName>
        <fullName evidence="3 9">Mediator of RNA polymerase II transcription subunit 5</fullName>
    </recommendedName>
    <alternativeName>
        <fullName evidence="8 9">Mediator complex subunit 5</fullName>
    </alternativeName>
</protein>
<organism evidence="11 12">
    <name type="scientific">Kwoniella mangroviensis CBS 10435</name>
    <dbReference type="NCBI Taxonomy" id="1331196"/>
    <lineage>
        <taxon>Eukaryota</taxon>
        <taxon>Fungi</taxon>
        <taxon>Dikarya</taxon>
        <taxon>Basidiomycota</taxon>
        <taxon>Agaricomycotina</taxon>
        <taxon>Tremellomycetes</taxon>
        <taxon>Tremellales</taxon>
        <taxon>Cryptococcaceae</taxon>
        <taxon>Kwoniella</taxon>
    </lineage>
</organism>
<feature type="region of interest" description="Disordered" evidence="10">
    <location>
        <begin position="901"/>
        <end position="922"/>
    </location>
</feature>
<keyword evidence="5 9" id="KW-0010">Activator</keyword>
<keyword evidence="7 9" id="KW-0539">Nucleus</keyword>
<keyword evidence="6 9" id="KW-0804">Transcription</keyword>
<dbReference type="Pfam" id="PF08689">
    <property type="entry name" value="Med5"/>
    <property type="match status" value="1"/>
</dbReference>
<keyword evidence="4 9" id="KW-0805">Transcription regulation</keyword>
<evidence type="ECO:0000256" key="3">
    <source>
        <dbReference type="ARBA" id="ARBA00020628"/>
    </source>
</evidence>
<feature type="compositionally biased region" description="Low complexity" evidence="10">
    <location>
        <begin position="235"/>
        <end position="246"/>
    </location>
</feature>
<comment type="similarity">
    <text evidence="2 9">Belongs to the Mediator complex subunit 5 family.</text>
</comment>
<comment type="subcellular location">
    <subcellularLocation>
        <location evidence="1 9">Nucleus</location>
    </subcellularLocation>
</comment>
<feature type="region of interest" description="Disordered" evidence="10">
    <location>
        <begin position="235"/>
        <end position="266"/>
    </location>
</feature>
<dbReference type="GO" id="GO:0016592">
    <property type="term" value="C:mediator complex"/>
    <property type="evidence" value="ECO:0007669"/>
    <property type="project" value="InterPro"/>
</dbReference>
<dbReference type="PANTHER" id="PTHR35784">
    <property type="entry name" value="MEDIATOR OF RNA POLYMERASE II TRANSCRIPTION SUBUNIT 5"/>
    <property type="match status" value="1"/>
</dbReference>
<evidence type="ECO:0000256" key="9">
    <source>
        <dbReference type="RuleBase" id="RU364142"/>
    </source>
</evidence>
<dbReference type="OrthoDB" id="5549158at2759"/>